<dbReference type="SUPFAM" id="SSF55874">
    <property type="entry name" value="ATPase domain of HSP90 chaperone/DNA topoisomerase II/histidine kinase"/>
    <property type="match status" value="1"/>
</dbReference>
<evidence type="ECO:0000256" key="1">
    <source>
        <dbReference type="ARBA" id="ARBA00000085"/>
    </source>
</evidence>
<dbReference type="EC" id="2.7.13.3" evidence="2"/>
<dbReference type="PRINTS" id="PR00344">
    <property type="entry name" value="BCTRLSENSOR"/>
</dbReference>
<dbReference type="Gene3D" id="3.30.565.10">
    <property type="entry name" value="Histidine kinase-like ATPase, C-terminal domain"/>
    <property type="match status" value="1"/>
</dbReference>
<name>A0A418VK58_RHOPL</name>
<feature type="transmembrane region" description="Helical" evidence="3">
    <location>
        <begin position="53"/>
        <end position="73"/>
    </location>
</feature>
<dbReference type="SMART" id="SM00387">
    <property type="entry name" value="HATPase_c"/>
    <property type="match status" value="1"/>
</dbReference>
<evidence type="ECO:0000313" key="6">
    <source>
        <dbReference type="Proteomes" id="UP000285523"/>
    </source>
</evidence>
<keyword evidence="3" id="KW-0812">Transmembrane</keyword>
<gene>
    <name evidence="5" type="ORF">D4Q52_05120</name>
</gene>
<keyword evidence="3" id="KW-0472">Membrane</keyword>
<proteinExistence type="predicted"/>
<feature type="transmembrane region" description="Helical" evidence="3">
    <location>
        <begin position="162"/>
        <end position="180"/>
    </location>
</feature>
<feature type="transmembrane region" description="Helical" evidence="3">
    <location>
        <begin position="85"/>
        <end position="107"/>
    </location>
</feature>
<dbReference type="EMBL" id="QYYD01000004">
    <property type="protein sequence ID" value="RJF76530.1"/>
    <property type="molecule type" value="Genomic_DNA"/>
</dbReference>
<comment type="caution">
    <text evidence="5">The sequence shown here is derived from an EMBL/GenBank/DDBJ whole genome shotgun (WGS) entry which is preliminary data.</text>
</comment>
<dbReference type="InterPro" id="IPR036890">
    <property type="entry name" value="HATPase_C_sf"/>
</dbReference>
<dbReference type="OrthoDB" id="7818322at2"/>
<dbReference type="InterPro" id="IPR005467">
    <property type="entry name" value="His_kinase_dom"/>
</dbReference>
<evidence type="ECO:0000256" key="3">
    <source>
        <dbReference type="SAM" id="Phobius"/>
    </source>
</evidence>
<keyword evidence="5" id="KW-0418">Kinase</keyword>
<accession>A0A418VK58</accession>
<organism evidence="5 6">
    <name type="scientific">Rhodopseudomonas palustris</name>
    <dbReference type="NCBI Taxonomy" id="1076"/>
    <lineage>
        <taxon>Bacteria</taxon>
        <taxon>Pseudomonadati</taxon>
        <taxon>Pseudomonadota</taxon>
        <taxon>Alphaproteobacteria</taxon>
        <taxon>Hyphomicrobiales</taxon>
        <taxon>Nitrobacteraceae</taxon>
        <taxon>Rhodopseudomonas</taxon>
    </lineage>
</organism>
<evidence type="ECO:0000256" key="2">
    <source>
        <dbReference type="ARBA" id="ARBA00012438"/>
    </source>
</evidence>
<feature type="domain" description="Histidine kinase" evidence="4">
    <location>
        <begin position="259"/>
        <end position="490"/>
    </location>
</feature>
<evidence type="ECO:0000259" key="4">
    <source>
        <dbReference type="PROSITE" id="PS50109"/>
    </source>
</evidence>
<dbReference type="Proteomes" id="UP000285523">
    <property type="component" value="Unassembled WGS sequence"/>
</dbReference>
<sequence>MSSFDPQSLVQPTAERRASLSHRVSLLMQRIGLRFEDAAAEHRFVEIFVRGSLRWTQAAMLLGALTYAGYTFWDWVLYPEVVPTTLAIRGGTALFVLLPLTVLIAFARRWTEPILLLYCVIPGCVLPFVYLVLPSGFTFASAGMIIVILFVSTMLPLRVGSLLVFCVTTWLAFAFVEWIAPSLPSGLGFINHFLIGNAYLLSLYAVGAREYRARRLFETTEALRRETARAEASLQALQATQAHLVQAEKLASLGQLVAGVAHEVSTPIGLALTTSTTMQGDVQGLAQMVSGGQVRRSELVRGIGRLEQGLQLTWQSLHRASEMIHTFKQVAVDHANEQQEAFELQGWLGQTFDKLKPLLARRGLAIEVDVPPGIKLHSYPGALGQVMSILAFNAAEHGYPSGAGGVFTLTATQIDPGTVRIVCADRGTGIAPELRDRIFDPFFTTRRDSGSAGLGLHIAFNLVVSTLGGTIELIAQERGAGFAIEIPTQRAMMN</sequence>
<feature type="transmembrane region" description="Helical" evidence="3">
    <location>
        <begin position="114"/>
        <end position="133"/>
    </location>
</feature>
<dbReference type="AlphaFoldDB" id="A0A418VK58"/>
<feature type="transmembrane region" description="Helical" evidence="3">
    <location>
        <begin position="186"/>
        <end position="206"/>
    </location>
</feature>
<feature type="transmembrane region" description="Helical" evidence="3">
    <location>
        <begin position="139"/>
        <end position="155"/>
    </location>
</feature>
<dbReference type="Pfam" id="PF02518">
    <property type="entry name" value="HATPase_c"/>
    <property type="match status" value="1"/>
</dbReference>
<dbReference type="PROSITE" id="PS50109">
    <property type="entry name" value="HIS_KIN"/>
    <property type="match status" value="1"/>
</dbReference>
<keyword evidence="5" id="KW-0808">Transferase</keyword>
<dbReference type="InterPro" id="IPR004358">
    <property type="entry name" value="Sig_transdc_His_kin-like_C"/>
</dbReference>
<dbReference type="InterPro" id="IPR003594">
    <property type="entry name" value="HATPase_dom"/>
</dbReference>
<dbReference type="GO" id="GO:0004673">
    <property type="term" value="F:protein histidine kinase activity"/>
    <property type="evidence" value="ECO:0007669"/>
    <property type="project" value="UniProtKB-EC"/>
</dbReference>
<dbReference type="PANTHER" id="PTHR43065">
    <property type="entry name" value="SENSOR HISTIDINE KINASE"/>
    <property type="match status" value="1"/>
</dbReference>
<reference evidence="5 6" key="1">
    <citation type="submission" date="2018-09" db="EMBL/GenBank/DDBJ databases">
        <title>Draft genome sequence of Rhodopseudomonas palustris 2.1.18.</title>
        <authorList>
            <person name="Robertson S.L."/>
            <person name="Meyer T.E."/>
            <person name="Kyndt J.A."/>
        </authorList>
    </citation>
    <scope>NUCLEOTIDE SEQUENCE [LARGE SCALE GENOMIC DNA]</scope>
    <source>
        <strain evidence="5 6">2.1.18</strain>
    </source>
</reference>
<comment type="catalytic activity">
    <reaction evidence="1">
        <text>ATP + protein L-histidine = ADP + protein N-phospho-L-histidine.</text>
        <dbReference type="EC" id="2.7.13.3"/>
    </reaction>
</comment>
<evidence type="ECO:0000313" key="5">
    <source>
        <dbReference type="EMBL" id="RJF76530.1"/>
    </source>
</evidence>
<keyword evidence="3" id="KW-1133">Transmembrane helix</keyword>
<protein>
    <recommendedName>
        <fullName evidence="2">histidine kinase</fullName>
        <ecNumber evidence="2">2.7.13.3</ecNumber>
    </recommendedName>
</protein>
<dbReference type="Gene3D" id="1.10.287.130">
    <property type="match status" value="1"/>
</dbReference>